<organism evidence="36 37">
    <name type="scientific">Pleuronectes platessa</name>
    <name type="common">European plaice</name>
    <dbReference type="NCBI Taxonomy" id="8262"/>
    <lineage>
        <taxon>Eukaryota</taxon>
        <taxon>Metazoa</taxon>
        <taxon>Chordata</taxon>
        <taxon>Craniata</taxon>
        <taxon>Vertebrata</taxon>
        <taxon>Euteleostomi</taxon>
        <taxon>Actinopterygii</taxon>
        <taxon>Neopterygii</taxon>
        <taxon>Teleostei</taxon>
        <taxon>Neoteleostei</taxon>
        <taxon>Acanthomorphata</taxon>
        <taxon>Carangaria</taxon>
        <taxon>Pleuronectiformes</taxon>
        <taxon>Pleuronectoidei</taxon>
        <taxon>Pleuronectidae</taxon>
        <taxon>Pleuronectes</taxon>
    </lineage>
</organism>
<dbReference type="CDD" id="cd00051">
    <property type="entry name" value="EFh"/>
    <property type="match status" value="1"/>
</dbReference>
<dbReference type="SUPFAM" id="SSF48508">
    <property type="entry name" value="Nuclear receptor ligand-binding domain"/>
    <property type="match status" value="1"/>
</dbReference>
<dbReference type="Pfam" id="PF00104">
    <property type="entry name" value="Hormone_recep"/>
    <property type="match status" value="1"/>
</dbReference>
<dbReference type="GO" id="GO:0007200">
    <property type="term" value="P:phospholipase C-activating G protein-coupled receptor signaling pathway"/>
    <property type="evidence" value="ECO:0007669"/>
    <property type="project" value="InterPro"/>
</dbReference>
<dbReference type="SMART" id="SM00109">
    <property type="entry name" value="C1"/>
    <property type="match status" value="2"/>
</dbReference>
<evidence type="ECO:0000256" key="1">
    <source>
        <dbReference type="ARBA" id="ARBA00001947"/>
    </source>
</evidence>
<keyword evidence="15" id="KW-0106">Calcium</keyword>
<dbReference type="PRINTS" id="PR00398">
    <property type="entry name" value="STRDHORMONER"/>
</dbReference>
<keyword evidence="21" id="KW-0675">Receptor</keyword>
<feature type="domain" description="Nuclear receptor" evidence="34">
    <location>
        <begin position="1088"/>
        <end position="1163"/>
    </location>
</feature>
<evidence type="ECO:0000256" key="7">
    <source>
        <dbReference type="ARBA" id="ARBA00022490"/>
    </source>
</evidence>
<dbReference type="GO" id="GO:0004143">
    <property type="term" value="F:ATP-dependent diacylglycerol kinase activity"/>
    <property type="evidence" value="ECO:0007669"/>
    <property type="project" value="UniProtKB-EC"/>
</dbReference>
<dbReference type="PANTHER" id="PTHR24085:SF1">
    <property type="entry name" value="NUCLEAR RECEPTOR SUBFAMILY 4 GROUP A MEMBER 1"/>
    <property type="match status" value="1"/>
</dbReference>
<evidence type="ECO:0000259" key="34">
    <source>
        <dbReference type="PROSITE" id="PS51030"/>
    </source>
</evidence>
<feature type="domain" description="Phorbol-ester/DAG-type" evidence="31">
    <location>
        <begin position="236"/>
        <end position="286"/>
    </location>
</feature>
<evidence type="ECO:0000256" key="29">
    <source>
        <dbReference type="RuleBase" id="RU361128"/>
    </source>
</evidence>
<dbReference type="GO" id="GO:0005829">
    <property type="term" value="C:cytosol"/>
    <property type="evidence" value="ECO:0007669"/>
    <property type="project" value="UniProtKB-SubCell"/>
</dbReference>
<dbReference type="GO" id="GO:0008270">
    <property type="term" value="F:zinc ion binding"/>
    <property type="evidence" value="ECO:0007669"/>
    <property type="project" value="UniProtKB-KW"/>
</dbReference>
<dbReference type="InterPro" id="IPR011992">
    <property type="entry name" value="EF-hand-dom_pair"/>
</dbReference>
<evidence type="ECO:0000256" key="25">
    <source>
        <dbReference type="ARBA" id="ARBA00023395"/>
    </source>
</evidence>
<comment type="cofactor">
    <cofactor evidence="1">
        <name>Zn(2+)</name>
        <dbReference type="ChEBI" id="CHEBI:29105"/>
    </cofactor>
</comment>
<dbReference type="Pfam" id="PF00105">
    <property type="entry name" value="zf-C4"/>
    <property type="match status" value="1"/>
</dbReference>
<feature type="compositionally biased region" description="Basic and acidic residues" evidence="30">
    <location>
        <begin position="1"/>
        <end position="23"/>
    </location>
</feature>
<evidence type="ECO:0000256" key="12">
    <source>
        <dbReference type="ARBA" id="ARBA00022771"/>
    </source>
</evidence>
<evidence type="ECO:0000256" key="2">
    <source>
        <dbReference type="ARBA" id="ARBA00004123"/>
    </source>
</evidence>
<feature type="region of interest" description="Disordered" evidence="30">
    <location>
        <begin position="1"/>
        <end position="34"/>
    </location>
</feature>
<dbReference type="InterPro" id="IPR001206">
    <property type="entry name" value="Diacylglycerol_kinase_cat_dom"/>
</dbReference>
<evidence type="ECO:0000256" key="16">
    <source>
        <dbReference type="ARBA" id="ARBA00022840"/>
    </source>
</evidence>
<evidence type="ECO:0000259" key="33">
    <source>
        <dbReference type="PROSITE" id="PS50222"/>
    </source>
</evidence>
<keyword evidence="8 29" id="KW-0808">Transferase</keyword>
<evidence type="ECO:0000256" key="22">
    <source>
        <dbReference type="ARBA" id="ARBA00023198"/>
    </source>
</evidence>
<evidence type="ECO:0000256" key="24">
    <source>
        <dbReference type="ARBA" id="ARBA00023371"/>
    </source>
</evidence>
<dbReference type="InterPro" id="IPR003070">
    <property type="entry name" value="NR4A1-3"/>
</dbReference>
<keyword evidence="23" id="KW-0539">Nucleus</keyword>
<dbReference type="InterPro" id="IPR001628">
    <property type="entry name" value="Znf_hrmn_rcpt"/>
</dbReference>
<dbReference type="InterPro" id="IPR002219">
    <property type="entry name" value="PKC_DAG/PE"/>
</dbReference>
<dbReference type="EMBL" id="CADEAL010000219">
    <property type="protein sequence ID" value="CAB1416599.1"/>
    <property type="molecule type" value="Genomic_DNA"/>
</dbReference>
<keyword evidence="12" id="KW-0863">Zinc-finger</keyword>
<evidence type="ECO:0000313" key="37">
    <source>
        <dbReference type="Proteomes" id="UP001153269"/>
    </source>
</evidence>
<dbReference type="PROSITE" id="PS51030">
    <property type="entry name" value="NUCLEAR_REC_DBD_2"/>
    <property type="match status" value="1"/>
</dbReference>
<evidence type="ECO:0000256" key="27">
    <source>
        <dbReference type="ARBA" id="ARBA00023411"/>
    </source>
</evidence>
<feature type="region of interest" description="Disordered" evidence="30">
    <location>
        <begin position="1021"/>
        <end position="1040"/>
    </location>
</feature>
<comment type="catalytic activity">
    <reaction evidence="24">
        <text>1,2-di-(9Z-octadecenoyl)-sn-glycerol + ATP = 1,2-di-(9Z-octadecenoyl)-sn-glycero-3-phosphate + ADP + H(+)</text>
        <dbReference type="Rhea" id="RHEA:40327"/>
        <dbReference type="ChEBI" id="CHEBI:15378"/>
        <dbReference type="ChEBI" id="CHEBI:30616"/>
        <dbReference type="ChEBI" id="CHEBI:52333"/>
        <dbReference type="ChEBI" id="CHEBI:74546"/>
        <dbReference type="ChEBI" id="CHEBI:456216"/>
    </reaction>
    <physiologicalReaction direction="left-to-right" evidence="24">
        <dbReference type="Rhea" id="RHEA:40328"/>
    </physiologicalReaction>
</comment>
<evidence type="ECO:0000256" key="15">
    <source>
        <dbReference type="ARBA" id="ARBA00022837"/>
    </source>
</evidence>
<keyword evidence="18" id="KW-0443">Lipid metabolism</keyword>
<dbReference type="PRINTS" id="PR00047">
    <property type="entry name" value="STROIDFINGER"/>
</dbReference>
<dbReference type="InterPro" id="IPR017438">
    <property type="entry name" value="ATP-NAD_kinase_N"/>
</dbReference>
<dbReference type="Gene3D" id="3.40.50.10330">
    <property type="entry name" value="Probable inorganic polyphosphate/atp-NAD kinase, domain 1"/>
    <property type="match status" value="1"/>
</dbReference>
<dbReference type="GO" id="GO:0005524">
    <property type="term" value="F:ATP binding"/>
    <property type="evidence" value="ECO:0007669"/>
    <property type="project" value="UniProtKB-KW"/>
</dbReference>
<evidence type="ECO:0000256" key="18">
    <source>
        <dbReference type="ARBA" id="ARBA00023098"/>
    </source>
</evidence>
<dbReference type="SUPFAM" id="SSF47473">
    <property type="entry name" value="EF-hand"/>
    <property type="match status" value="2"/>
</dbReference>
<keyword evidence="19" id="KW-0238">DNA-binding</keyword>
<dbReference type="PROSITE" id="PS50222">
    <property type="entry name" value="EF_HAND_2"/>
    <property type="match status" value="2"/>
</dbReference>
<feature type="domain" description="EF-hand" evidence="33">
    <location>
        <begin position="187"/>
        <end position="222"/>
    </location>
</feature>
<dbReference type="InterPro" id="IPR038199">
    <property type="entry name" value="DGK_typeI_N_sf"/>
</dbReference>
<keyword evidence="7" id="KW-0963">Cytoplasm</keyword>
<feature type="domain" description="Phorbol-ester/DAG-type" evidence="31">
    <location>
        <begin position="301"/>
        <end position="348"/>
    </location>
</feature>
<comment type="catalytic activity">
    <reaction evidence="27">
        <text>a 1,2-diacyl-sn-glycerol + ATP = a 1,2-diacyl-sn-glycero-3-phosphate + ADP + H(+)</text>
        <dbReference type="Rhea" id="RHEA:10272"/>
        <dbReference type="ChEBI" id="CHEBI:15378"/>
        <dbReference type="ChEBI" id="CHEBI:17815"/>
        <dbReference type="ChEBI" id="CHEBI:30616"/>
        <dbReference type="ChEBI" id="CHEBI:58608"/>
        <dbReference type="ChEBI" id="CHEBI:456216"/>
        <dbReference type="EC" id="2.7.1.107"/>
    </reaction>
    <physiologicalReaction direction="left-to-right" evidence="27">
        <dbReference type="Rhea" id="RHEA:10273"/>
    </physiologicalReaction>
</comment>
<dbReference type="SMART" id="SM00430">
    <property type="entry name" value="HOLI"/>
    <property type="match status" value="1"/>
</dbReference>
<evidence type="ECO:0000256" key="5">
    <source>
        <dbReference type="ARBA" id="ARBA00006423"/>
    </source>
</evidence>
<dbReference type="Pfam" id="PF14513">
    <property type="entry name" value="DAG_kinase_N"/>
    <property type="match status" value="1"/>
</dbReference>
<comment type="similarity">
    <text evidence="6 29">Belongs to the eukaryotic diacylglycerol kinase family.</text>
</comment>
<dbReference type="SMART" id="SM00399">
    <property type="entry name" value="ZnF_C4"/>
    <property type="match status" value="1"/>
</dbReference>
<comment type="catalytic activity">
    <reaction evidence="26">
        <text>1-octadecanoyl-2-(5Z,8Z,11Z,14Z-eicosatetraenoyl)-sn-glycerol + ATP = 1-octadecanoyl-2-(5Z,8Z,11Z,14Z-eicosatetraenoyl)-sn-glycero-3-phosphate + ADP + H(+)</text>
        <dbReference type="Rhea" id="RHEA:40323"/>
        <dbReference type="ChEBI" id="CHEBI:15378"/>
        <dbReference type="ChEBI" id="CHEBI:30616"/>
        <dbReference type="ChEBI" id="CHEBI:75728"/>
        <dbReference type="ChEBI" id="CHEBI:77091"/>
        <dbReference type="ChEBI" id="CHEBI:456216"/>
    </reaction>
    <physiologicalReaction direction="left-to-right" evidence="26">
        <dbReference type="Rhea" id="RHEA:40324"/>
    </physiologicalReaction>
</comment>
<dbReference type="FunFam" id="1.10.565.10:FF:000008">
    <property type="entry name" value="Nuclear receptor subfamily 4 group A member 1"/>
    <property type="match status" value="1"/>
</dbReference>
<evidence type="ECO:0000256" key="11">
    <source>
        <dbReference type="ARBA" id="ARBA00022741"/>
    </source>
</evidence>
<keyword evidence="9" id="KW-0479">Metal-binding</keyword>
<dbReference type="PROSITE" id="PS00031">
    <property type="entry name" value="NUCLEAR_REC_DBD_1"/>
    <property type="match status" value="1"/>
</dbReference>
<keyword evidence="20" id="KW-0804">Transcription</keyword>
<keyword evidence="22" id="KW-0395">Inflammatory response</keyword>
<proteinExistence type="inferred from homology"/>
<dbReference type="SUPFAM" id="SSF57889">
    <property type="entry name" value="Cysteine-rich domain"/>
    <property type="match status" value="2"/>
</dbReference>
<evidence type="ECO:0000256" key="10">
    <source>
        <dbReference type="ARBA" id="ARBA00022737"/>
    </source>
</evidence>
<feature type="domain" description="DAGKc" evidence="32">
    <location>
        <begin position="390"/>
        <end position="524"/>
    </location>
</feature>
<keyword evidence="11 29" id="KW-0547">Nucleotide-binding</keyword>
<dbReference type="Gene3D" id="3.30.50.10">
    <property type="entry name" value="Erythroid Transcription Factor GATA-1, subunit A"/>
    <property type="match status" value="1"/>
</dbReference>
<dbReference type="FunFam" id="1.10.238.10:FF:000017">
    <property type="entry name" value="Diacylglycerol kinase"/>
    <property type="match status" value="1"/>
</dbReference>
<sequence>MARKSEERERERKRGREREREQLIDMASPDDTDGSLSPVDFIQLQQYMEYSNLRVKDVIKEFHPGGRLAQHSMGKCVDAVGFSLFLKTYLEVDEFPADFCQRLFHYFQRMEQDCSTKSPLPKGEGVFLRDVSCYFSVLEEGQPREKLEFTFKLYDKDGNGLLDSSEVDRIITQMVRAADYLGWDVAELRPVLKDMMTAIDVDDSGTVTLEEWLKGGMNNVPLLVLLGLKMKEKDGQHIWRLKHYNKPTYCSVCQNMLHGIGKQGLCCTCCKYTVHNQCANRNPAPCARTFVKSKKEIGVAAHEWIRADCKSTKCRICQKKIKTLAGKRCAWCQEMRHDECIFSGSSPCDCGPLKDHILPPWAIYAVSKEEDTSLLNVTPDGHILQIAPLPDIHPVLVFVNPKSGGKQGERVLRKFQYLLNPRQVYNLSNGGPAPGLHFFHNLPDYRILVCGGDGTVGWLLDALDKADLRVQPQVAVLPLGTGNDLARCLRWGGGYEGTDLREILKEVEASKLTPMDRWNIRVIPGDSEEAGDPVPNVIINNYFSIGVDASIAHRFHSMREKHPQRFNSRMKNKLWYFEFATSETISASCKKLKDCLSIECCGKQLDLSRLSLEGIAVLNIPSMHGGSNLWGESKKPDGLPEAERSEVITDPDLLKTISQDMSDKRLEVVGLEGAMEMGQIYTGLKSAGHRLAQTSQITIRTVKPLPMQIDGEPWMQAPCTIHITHKNQANMLMASPTKGSSFFHLNEPVLEALGGFLALYENTSHMNEPYRCFLRPPERRPLPSVHNLTSVRIAALIGPRPGTFHRPVHHIWARNRPPVDAAKIKQECVKRSEFIAMPCVQTQYASLPHDTYFSSEFLNPDLSAKLVMDISGQKDQLSTSSLPSINTLVGNGYVGEFDAYSCKITTSPPASTVSFNHVMVTESSSPQVQNQAFKLDDLQVYGCYPGSFAFSCLDETLSSCGSDYYGSPVYAAASPPTPGFQNQSAPTWDSSFFGSYPSAPPSSGADKVPMNQQLSFFTFSPAPEQHSPLGQHQDAQSSQDDPFYLSHQQHVSPLHCGPMSLEHRPHESPRIVEGALVSPKTHNPGSSEGQCAVCGDNASCQHYGVRTCEGCKGFFKRTVQKNAKYVCLANKDCLVDKRRRNRCQFCRFQKCLVVGMVKEVVRTDSLKGRRGRLPSKPKTVSEASSTTPSVNIISCLVRAHLDSNPTTGKHDYSKYQEQVDDLKEKEDAGDIQQFYDLLTGSLDVIRKWAETIPGFTDFCAEDQELLLESAFVELFILRLAYRSNPEKSKLIFCNGVVLHRLQCVRSFGDWIDSIMDFSQSLHRMNLDISLFSCLAALVIITDRHGLKEPKRVEDFQNHLITCLREHVNGNGSEPTRTQPNYLSRLLGKLPELRTLCTQGLQRIFYLKLEDLVPPPPIVEKIFLDTLPF</sequence>
<dbReference type="CDD" id="cd20799">
    <property type="entry name" value="C1_DGK_typeI_rpt1"/>
    <property type="match status" value="1"/>
</dbReference>
<dbReference type="Gene3D" id="1.10.238.110">
    <property type="entry name" value="Diacylglycerol kinase alpha"/>
    <property type="match status" value="1"/>
</dbReference>
<comment type="subcellular location">
    <subcellularLocation>
        <location evidence="3">Cytoplasm</location>
        <location evidence="3">Cytosol</location>
    </subcellularLocation>
    <subcellularLocation>
        <location evidence="2">Nucleus</location>
    </subcellularLocation>
</comment>
<dbReference type="InterPro" id="IPR046349">
    <property type="entry name" value="C1-like_sf"/>
</dbReference>
<dbReference type="GO" id="GO:0035259">
    <property type="term" value="F:nuclear glucocorticoid receptor binding"/>
    <property type="evidence" value="ECO:0007669"/>
    <property type="project" value="TreeGrafter"/>
</dbReference>
<name>A0A9N7Y9W3_PLEPL</name>
<dbReference type="GO" id="GO:0005509">
    <property type="term" value="F:calcium ion binding"/>
    <property type="evidence" value="ECO:0007669"/>
    <property type="project" value="InterPro"/>
</dbReference>
<evidence type="ECO:0000256" key="13">
    <source>
        <dbReference type="ARBA" id="ARBA00022777"/>
    </source>
</evidence>
<dbReference type="Pfam" id="PF00781">
    <property type="entry name" value="DAGK_cat"/>
    <property type="match status" value="1"/>
</dbReference>
<dbReference type="Pfam" id="PF00130">
    <property type="entry name" value="C1_1"/>
    <property type="match status" value="1"/>
</dbReference>
<dbReference type="CDD" id="cd07348">
    <property type="entry name" value="NR_LBD_NGFI-B"/>
    <property type="match status" value="1"/>
</dbReference>
<dbReference type="GO" id="GO:0005667">
    <property type="term" value="C:transcription regulator complex"/>
    <property type="evidence" value="ECO:0007669"/>
    <property type="project" value="TreeGrafter"/>
</dbReference>
<feature type="domain" description="EF-hand" evidence="33">
    <location>
        <begin position="142"/>
        <end position="177"/>
    </location>
</feature>
<evidence type="ECO:0000256" key="28">
    <source>
        <dbReference type="ARBA" id="ARBA00060536"/>
    </source>
</evidence>
<dbReference type="PRINTS" id="PR01284">
    <property type="entry name" value="NUCLEARECPTR"/>
</dbReference>
<comment type="catalytic activity">
    <reaction evidence="25">
        <text>1,2-didecanoyl-sn-glycerol + ATP = 1,2-didecanoyl-sn-glycero-3-phosphate + ADP + H(+)</text>
        <dbReference type="Rhea" id="RHEA:43428"/>
        <dbReference type="ChEBI" id="CHEBI:15378"/>
        <dbReference type="ChEBI" id="CHEBI:18155"/>
        <dbReference type="ChEBI" id="CHEBI:30616"/>
        <dbReference type="ChEBI" id="CHEBI:78227"/>
        <dbReference type="ChEBI" id="CHEBI:456216"/>
    </reaction>
    <physiologicalReaction direction="left-to-right" evidence="25">
        <dbReference type="Rhea" id="RHEA:43429"/>
    </physiologicalReaction>
</comment>
<dbReference type="GO" id="GO:0000978">
    <property type="term" value="F:RNA polymerase II cis-regulatory region sequence-specific DNA binding"/>
    <property type="evidence" value="ECO:0007669"/>
    <property type="project" value="TreeGrafter"/>
</dbReference>
<feature type="compositionally biased region" description="Polar residues" evidence="30">
    <location>
        <begin position="1028"/>
        <end position="1040"/>
    </location>
</feature>
<dbReference type="SUPFAM" id="SSF111331">
    <property type="entry name" value="NAD kinase/diacylglycerol kinase-like"/>
    <property type="match status" value="1"/>
</dbReference>
<evidence type="ECO:0000259" key="35">
    <source>
        <dbReference type="PROSITE" id="PS51843"/>
    </source>
</evidence>
<dbReference type="InterPro" id="IPR035500">
    <property type="entry name" value="NHR-like_dom_sf"/>
</dbReference>
<keyword evidence="16 29" id="KW-0067">ATP-binding</keyword>
<dbReference type="PANTHER" id="PTHR24085">
    <property type="entry name" value="NUCLEAR HORMONE RECEPTOR"/>
    <property type="match status" value="1"/>
</dbReference>
<protein>
    <recommendedName>
        <fullName evidence="29">Diacylglycerol kinase</fullName>
        <shortName evidence="29">DAG kinase</shortName>
        <ecNumber evidence="29">2.7.1.107</ecNumber>
    </recommendedName>
</protein>
<dbReference type="Proteomes" id="UP001153269">
    <property type="component" value="Unassembled WGS sequence"/>
</dbReference>
<dbReference type="InterPro" id="IPR002048">
    <property type="entry name" value="EF_hand_dom"/>
</dbReference>
<dbReference type="GO" id="GO:0006629">
    <property type="term" value="P:lipid metabolic process"/>
    <property type="evidence" value="ECO:0007669"/>
    <property type="project" value="UniProtKB-KW"/>
</dbReference>
<dbReference type="Gene3D" id="2.60.200.40">
    <property type="match status" value="1"/>
</dbReference>
<evidence type="ECO:0000256" key="4">
    <source>
        <dbReference type="ARBA" id="ARBA00005175"/>
    </source>
</evidence>
<evidence type="ECO:0000256" key="14">
    <source>
        <dbReference type="ARBA" id="ARBA00022833"/>
    </source>
</evidence>
<evidence type="ECO:0000313" key="36">
    <source>
        <dbReference type="EMBL" id="CAB1416599.1"/>
    </source>
</evidence>
<dbReference type="SMART" id="SM00045">
    <property type="entry name" value="DAGKa"/>
    <property type="match status" value="1"/>
</dbReference>
<evidence type="ECO:0000256" key="26">
    <source>
        <dbReference type="ARBA" id="ARBA00023400"/>
    </source>
</evidence>
<dbReference type="InterPro" id="IPR000756">
    <property type="entry name" value="Diacylglycerol_kin_accessory"/>
</dbReference>
<dbReference type="InterPro" id="IPR000536">
    <property type="entry name" value="Nucl_hrmn_rcpt_lig-bd"/>
</dbReference>
<keyword evidence="14" id="KW-0862">Zinc</keyword>
<dbReference type="SUPFAM" id="SSF57716">
    <property type="entry name" value="Glucocorticoid receptor-like (DNA-binding domain)"/>
    <property type="match status" value="1"/>
</dbReference>
<keyword evidence="10" id="KW-0677">Repeat</keyword>
<dbReference type="Pfam" id="PF00609">
    <property type="entry name" value="DAGK_acc"/>
    <property type="match status" value="1"/>
</dbReference>
<evidence type="ECO:0000256" key="8">
    <source>
        <dbReference type="ARBA" id="ARBA00022679"/>
    </source>
</evidence>
<evidence type="ECO:0000256" key="21">
    <source>
        <dbReference type="ARBA" id="ARBA00023170"/>
    </source>
</evidence>
<evidence type="ECO:0000256" key="23">
    <source>
        <dbReference type="ARBA" id="ARBA00023242"/>
    </source>
</evidence>
<evidence type="ECO:0000259" key="31">
    <source>
        <dbReference type="PROSITE" id="PS50081"/>
    </source>
</evidence>
<reference evidence="36" key="1">
    <citation type="submission" date="2020-03" db="EMBL/GenBank/DDBJ databases">
        <authorList>
            <person name="Weist P."/>
        </authorList>
    </citation>
    <scope>NUCLEOTIDE SEQUENCE</scope>
</reference>
<dbReference type="FunFam" id="3.40.50.10330:FF:000003">
    <property type="entry name" value="Diacylglycerol kinase"/>
    <property type="match status" value="1"/>
</dbReference>
<comment type="pathway">
    <text evidence="4">Lipid metabolism; glycerolipid metabolism.</text>
</comment>
<evidence type="ECO:0000256" key="30">
    <source>
        <dbReference type="SAM" id="MobiDB-lite"/>
    </source>
</evidence>
<dbReference type="PROSITE" id="PS51843">
    <property type="entry name" value="NR_LBD"/>
    <property type="match status" value="1"/>
</dbReference>
<dbReference type="GO" id="GO:0005634">
    <property type="term" value="C:nucleus"/>
    <property type="evidence" value="ECO:0007669"/>
    <property type="project" value="UniProtKB-SubCell"/>
</dbReference>
<evidence type="ECO:0000256" key="19">
    <source>
        <dbReference type="ARBA" id="ARBA00023125"/>
    </source>
</evidence>
<dbReference type="PROSITE" id="PS00018">
    <property type="entry name" value="EF_HAND_1"/>
    <property type="match status" value="2"/>
</dbReference>
<feature type="domain" description="NR LBD" evidence="35">
    <location>
        <begin position="1188"/>
        <end position="1425"/>
    </location>
</feature>
<dbReference type="InterPro" id="IPR029477">
    <property type="entry name" value="DAG_kinase_typeI_N"/>
</dbReference>
<evidence type="ECO:0000256" key="3">
    <source>
        <dbReference type="ARBA" id="ARBA00004514"/>
    </source>
</evidence>
<dbReference type="PROSITE" id="PS50081">
    <property type="entry name" value="ZF_DAG_PE_2"/>
    <property type="match status" value="2"/>
</dbReference>
<comment type="caution">
    <text evidence="36">The sequence shown here is derived from an EMBL/GenBank/DDBJ whole genome shotgun (WGS) entry which is preliminary data.</text>
</comment>
<evidence type="ECO:0000256" key="9">
    <source>
        <dbReference type="ARBA" id="ARBA00022723"/>
    </source>
</evidence>
<dbReference type="Gene3D" id="3.30.60.20">
    <property type="match status" value="2"/>
</dbReference>
<accession>A0A9N7Y9W3</accession>
<evidence type="ECO:0000259" key="32">
    <source>
        <dbReference type="PROSITE" id="PS50146"/>
    </source>
</evidence>
<dbReference type="GO" id="GO:0004879">
    <property type="term" value="F:nuclear receptor activity"/>
    <property type="evidence" value="ECO:0007669"/>
    <property type="project" value="InterPro"/>
</dbReference>
<keyword evidence="13 29" id="KW-0418">Kinase</keyword>
<dbReference type="CDD" id="cd06969">
    <property type="entry name" value="NR_DBD_NGFI-B"/>
    <property type="match status" value="1"/>
</dbReference>
<keyword evidence="37" id="KW-1185">Reference proteome</keyword>
<evidence type="ECO:0000256" key="17">
    <source>
        <dbReference type="ARBA" id="ARBA00023015"/>
    </source>
</evidence>
<evidence type="ECO:0000256" key="6">
    <source>
        <dbReference type="ARBA" id="ARBA00009280"/>
    </source>
</evidence>
<dbReference type="InterPro" id="IPR001723">
    <property type="entry name" value="Nuclear_hrmn_rcpt"/>
</dbReference>
<comment type="pathway">
    <text evidence="28">Glycerolipid metabolism.</text>
</comment>
<dbReference type="InterPro" id="IPR016064">
    <property type="entry name" value="NAD/diacylglycerol_kinase_sf"/>
</dbReference>
<dbReference type="Gene3D" id="1.10.238.10">
    <property type="entry name" value="EF-hand"/>
    <property type="match status" value="1"/>
</dbReference>
<dbReference type="InterPro" id="IPR018247">
    <property type="entry name" value="EF_Hand_1_Ca_BS"/>
</dbReference>
<dbReference type="FunFam" id="2.60.200.40:FF:000003">
    <property type="entry name" value="Diacylglycerol kinase"/>
    <property type="match status" value="1"/>
</dbReference>
<keyword evidence="17" id="KW-0805">Transcription regulation</keyword>
<gene>
    <name evidence="36" type="ORF">PLEPLA_LOCUS4390</name>
</gene>
<dbReference type="PROSITE" id="PS00479">
    <property type="entry name" value="ZF_DAG_PE_1"/>
    <property type="match status" value="2"/>
</dbReference>
<dbReference type="SMART" id="SM00054">
    <property type="entry name" value="EFh"/>
    <property type="match status" value="2"/>
</dbReference>
<dbReference type="GO" id="GO:0006954">
    <property type="term" value="P:inflammatory response"/>
    <property type="evidence" value="ECO:0007669"/>
    <property type="project" value="UniProtKB-KW"/>
</dbReference>
<dbReference type="PROSITE" id="PS50146">
    <property type="entry name" value="DAGK"/>
    <property type="match status" value="1"/>
</dbReference>
<dbReference type="GO" id="GO:0071376">
    <property type="term" value="P:cellular response to corticotropin-releasing hormone stimulus"/>
    <property type="evidence" value="ECO:0007669"/>
    <property type="project" value="TreeGrafter"/>
</dbReference>
<dbReference type="Gene3D" id="1.10.565.10">
    <property type="entry name" value="Retinoid X Receptor"/>
    <property type="match status" value="1"/>
</dbReference>
<evidence type="ECO:0000256" key="20">
    <source>
        <dbReference type="ARBA" id="ARBA00023163"/>
    </source>
</evidence>
<comment type="similarity">
    <text evidence="5">Belongs to the nuclear hormone receptor family. NR4 subfamily.</text>
</comment>
<dbReference type="FunFam" id="3.30.50.10:FF:000009">
    <property type="entry name" value="nuclear receptor subfamily 4 group A member 2"/>
    <property type="match status" value="1"/>
</dbReference>
<dbReference type="InterPro" id="IPR013088">
    <property type="entry name" value="Znf_NHR/GATA"/>
</dbReference>
<dbReference type="SMART" id="SM00046">
    <property type="entry name" value="DAGKc"/>
    <property type="match status" value="1"/>
</dbReference>
<dbReference type="EC" id="2.7.1.107" evidence="29"/>